<evidence type="ECO:0000313" key="3">
    <source>
        <dbReference type="Proteomes" id="UP001597526"/>
    </source>
</evidence>
<gene>
    <name evidence="2" type="ORF">ACFSQJ_03775</name>
</gene>
<evidence type="ECO:0000256" key="1">
    <source>
        <dbReference type="SAM" id="Phobius"/>
    </source>
</evidence>
<keyword evidence="1" id="KW-0812">Transmembrane</keyword>
<feature type="transmembrane region" description="Helical" evidence="1">
    <location>
        <begin position="12"/>
        <end position="40"/>
    </location>
</feature>
<feature type="transmembrane region" description="Helical" evidence="1">
    <location>
        <begin position="60"/>
        <end position="81"/>
    </location>
</feature>
<organism evidence="2 3">
    <name type="scientific">Croceitalea marina</name>
    <dbReference type="NCBI Taxonomy" id="1775166"/>
    <lineage>
        <taxon>Bacteria</taxon>
        <taxon>Pseudomonadati</taxon>
        <taxon>Bacteroidota</taxon>
        <taxon>Flavobacteriia</taxon>
        <taxon>Flavobacteriales</taxon>
        <taxon>Flavobacteriaceae</taxon>
        <taxon>Croceitalea</taxon>
    </lineage>
</organism>
<name>A0ABW5MRX7_9FLAO</name>
<dbReference type="RefSeq" id="WP_377765677.1">
    <property type="nucleotide sequence ID" value="NZ_JBHULB010000006.1"/>
</dbReference>
<accession>A0ABW5MRX7</accession>
<comment type="caution">
    <text evidence="2">The sequence shown here is derived from an EMBL/GenBank/DDBJ whole genome shotgun (WGS) entry which is preliminary data.</text>
</comment>
<dbReference type="EMBL" id="JBHULB010000006">
    <property type="protein sequence ID" value="MFD2586032.1"/>
    <property type="molecule type" value="Genomic_DNA"/>
</dbReference>
<protein>
    <submittedName>
        <fullName evidence="2">Uncharacterized protein</fullName>
    </submittedName>
</protein>
<keyword evidence="3" id="KW-1185">Reference proteome</keyword>
<keyword evidence="1" id="KW-0472">Membrane</keyword>
<reference evidence="3" key="1">
    <citation type="journal article" date="2019" name="Int. J. Syst. Evol. Microbiol.">
        <title>The Global Catalogue of Microorganisms (GCM) 10K type strain sequencing project: providing services to taxonomists for standard genome sequencing and annotation.</title>
        <authorList>
            <consortium name="The Broad Institute Genomics Platform"/>
            <consortium name="The Broad Institute Genome Sequencing Center for Infectious Disease"/>
            <person name="Wu L."/>
            <person name="Ma J."/>
        </authorList>
    </citation>
    <scope>NUCLEOTIDE SEQUENCE [LARGE SCALE GENOMIC DNA]</scope>
    <source>
        <strain evidence="3">KCTC 52368</strain>
    </source>
</reference>
<dbReference type="Proteomes" id="UP001597526">
    <property type="component" value="Unassembled WGS sequence"/>
</dbReference>
<sequence length="90" mass="10358">MKALLIKHKKHLWRIPVGLLIIGLFALSPILIGLIGAYITELNTGKPCHEGNCYWMSMPWYLFITFPIAGVFFLVFLLIVINDWSKLKKQ</sequence>
<evidence type="ECO:0000313" key="2">
    <source>
        <dbReference type="EMBL" id="MFD2586032.1"/>
    </source>
</evidence>
<proteinExistence type="predicted"/>
<keyword evidence="1" id="KW-1133">Transmembrane helix</keyword>